<reference evidence="2" key="1">
    <citation type="submission" date="2007-07" db="EMBL/GenBank/DDBJ databases">
        <title>Complete genome sequence of Campylobacter hominis ATCC BAA-381, a commensal isolated from the human gastrointestinal tract.</title>
        <authorList>
            <person name="Fouts D.E."/>
            <person name="Mongodin E.F."/>
            <person name="Puiu D."/>
            <person name="Sebastian Y."/>
            <person name="Miller W.G."/>
            <person name="Mandrell R.E."/>
            <person name="Nelson K.E."/>
        </authorList>
    </citation>
    <scope>NUCLEOTIDE SEQUENCE [LARGE SCALE GENOMIC DNA]</scope>
    <source>
        <strain evidence="2">ATCC BAA-381 / LMG 19568 / NCTC 13146 / CH001A</strain>
    </source>
</reference>
<dbReference type="EMBL" id="CP000776">
    <property type="protein sequence ID" value="ABS51347.1"/>
    <property type="molecule type" value="Genomic_DNA"/>
</dbReference>
<dbReference type="KEGG" id="cha:CHAB381_1639"/>
<dbReference type="Proteomes" id="UP000002407">
    <property type="component" value="Chromosome"/>
</dbReference>
<dbReference type="HOGENOM" id="CLU_172378_0_0_7"/>
<evidence type="ECO:0000313" key="1">
    <source>
        <dbReference type="EMBL" id="ABS51347.1"/>
    </source>
</evidence>
<dbReference type="STRING" id="360107.CHAB381_1639"/>
<name>A7I3S1_CAMHC</name>
<dbReference type="RefSeq" id="WP_012109467.1">
    <property type="nucleotide sequence ID" value="NC_009714.1"/>
</dbReference>
<gene>
    <name evidence="1" type="ordered locus">CHAB381_1639</name>
</gene>
<evidence type="ECO:0000313" key="2">
    <source>
        <dbReference type="Proteomes" id="UP000002407"/>
    </source>
</evidence>
<protein>
    <submittedName>
        <fullName evidence="1">Uncharacterized protein</fullName>
    </submittedName>
</protein>
<dbReference type="AlphaFoldDB" id="A7I3S1"/>
<dbReference type="eggNOG" id="ENOG50319C9">
    <property type="taxonomic scope" value="Bacteria"/>
</dbReference>
<keyword evidence="2" id="KW-1185">Reference proteome</keyword>
<dbReference type="OrthoDB" id="5359871at2"/>
<accession>A7I3S1</accession>
<organism evidence="1 2">
    <name type="scientific">Campylobacter hominis (strain ATCC BAA-381 / DSM 21671 / CCUG 45161 / LMG 19568 / NCTC 13146 / CH001A)</name>
    <dbReference type="NCBI Taxonomy" id="360107"/>
    <lineage>
        <taxon>Bacteria</taxon>
        <taxon>Pseudomonadati</taxon>
        <taxon>Campylobacterota</taxon>
        <taxon>Epsilonproteobacteria</taxon>
        <taxon>Campylobacterales</taxon>
        <taxon>Campylobacteraceae</taxon>
        <taxon>Campylobacter</taxon>
    </lineage>
</organism>
<sequence>MNDKINELLVKHKILLKNFRTIETGNFTKKRSLSIFFGVDLSQFRTLLYLRDAKSRFVSKDAISLIEIDKKVQSSENKIIKKKILFLNSALCSKAAKILNENGFMIYDFV</sequence>
<proteinExistence type="predicted"/>